<protein>
    <submittedName>
        <fullName evidence="2">Uncharacterized protein</fullName>
    </submittedName>
</protein>
<proteinExistence type="predicted"/>
<gene>
    <name evidence="2" type="ORF">SAMN04488007_2469</name>
</gene>
<feature type="region of interest" description="Disordered" evidence="1">
    <location>
        <begin position="369"/>
        <end position="391"/>
    </location>
</feature>
<keyword evidence="3" id="KW-1185">Reference proteome</keyword>
<dbReference type="EMBL" id="FQZX01000002">
    <property type="protein sequence ID" value="SHK23381.1"/>
    <property type="molecule type" value="Genomic_DNA"/>
</dbReference>
<dbReference type="Proteomes" id="UP000184314">
    <property type="component" value="Unassembled WGS sequence"/>
</dbReference>
<dbReference type="OrthoDB" id="1405608at2"/>
<evidence type="ECO:0000256" key="1">
    <source>
        <dbReference type="SAM" id="MobiDB-lite"/>
    </source>
</evidence>
<organism evidence="2 3">
    <name type="scientific">Maribacter aquivivus</name>
    <dbReference type="NCBI Taxonomy" id="228958"/>
    <lineage>
        <taxon>Bacteria</taxon>
        <taxon>Pseudomonadati</taxon>
        <taxon>Bacteroidota</taxon>
        <taxon>Flavobacteriia</taxon>
        <taxon>Flavobacteriales</taxon>
        <taxon>Flavobacteriaceae</taxon>
        <taxon>Maribacter</taxon>
    </lineage>
</organism>
<feature type="compositionally biased region" description="Basic and acidic residues" evidence="1">
    <location>
        <begin position="379"/>
        <end position="391"/>
    </location>
</feature>
<accession>A0A1M6QSZ9</accession>
<dbReference type="AlphaFoldDB" id="A0A1M6QSZ9"/>
<evidence type="ECO:0000313" key="3">
    <source>
        <dbReference type="Proteomes" id="UP000184314"/>
    </source>
</evidence>
<dbReference type="RefSeq" id="WP_073244553.1">
    <property type="nucleotide sequence ID" value="NZ_FQZX01000002.1"/>
</dbReference>
<reference evidence="3" key="1">
    <citation type="submission" date="2016-11" db="EMBL/GenBank/DDBJ databases">
        <authorList>
            <person name="Varghese N."/>
            <person name="Submissions S."/>
        </authorList>
    </citation>
    <scope>NUCLEOTIDE SEQUENCE [LARGE SCALE GENOMIC DNA]</scope>
    <source>
        <strain evidence="3">DSM 16478</strain>
    </source>
</reference>
<evidence type="ECO:0000313" key="2">
    <source>
        <dbReference type="EMBL" id="SHK23381.1"/>
    </source>
</evidence>
<sequence length="391" mass="43754">MNALLPILKTSDYRKDEKLQFKEFLFNDAIAPVVAYGKDSGNAMVYEGAANESELYARFPAIKKEALANLKAIDVPYQITEAEGTNVLFAEGHEYASEKILDKAYMIKIAADLKCDTLMVGIPFKGVLMAIDSNSEMRLKLPVIVKQYFDNPQQDPISDKVFLVQNGEVVAMGGEKLPENESEDNFVISENKAQNYGIELKSKNIDELVTDINTSFKQVMLMILQRKSFGGEITFKLSSAIPLNDTLTDKCNSIIEQIEKNEMLQTISQALASSKVQFKFLHDGNLIAPTTAPKTVQSDSIQKSIPVASKLEQETTKVITDTSEKIKSVAENKQKPATAKKSKPWWKFWASEEQDTPEMIKAAEDKAKLEELKSGTQKEFNKSDHNKFMPK</sequence>
<name>A0A1M6QSZ9_9FLAO</name>